<reference evidence="2" key="1">
    <citation type="submission" date="2022-06" db="EMBL/GenBank/DDBJ databases">
        <title>Complete Genome Sequence of Arcanobacterium pinnipediorum strain DSM 28752 isolated from a harbour seal.</title>
        <authorList>
            <person name="Borowiak M."/>
            <person name="Kreitlow A."/>
            <person name="Alssahen M."/>
            <person name="Malorny B."/>
            <person name="Laemmler C."/>
            <person name="Prenger-Berninghoff E."/>
            <person name="Siebert U."/>
            <person name="Ploetz M."/>
            <person name="Abdulmawjood A."/>
        </authorList>
    </citation>
    <scope>NUCLEOTIDE SEQUENCE</scope>
    <source>
        <strain evidence="2">DSM 28752</strain>
    </source>
</reference>
<proteinExistence type="predicted"/>
<dbReference type="Proteomes" id="UP001056109">
    <property type="component" value="Chromosome"/>
</dbReference>
<dbReference type="EMBL" id="CP099547">
    <property type="protein sequence ID" value="USR79870.1"/>
    <property type="molecule type" value="Genomic_DNA"/>
</dbReference>
<dbReference type="Pfam" id="PF18756">
    <property type="entry name" value="Nmad4"/>
    <property type="match status" value="1"/>
</dbReference>
<gene>
    <name evidence="2" type="ORF">NG665_02485</name>
</gene>
<protein>
    <recommendedName>
        <fullName evidence="1">Nucleotide modification associated domain-containing protein</fullName>
    </recommendedName>
</protein>
<evidence type="ECO:0000313" key="2">
    <source>
        <dbReference type="EMBL" id="USR79870.1"/>
    </source>
</evidence>
<feature type="domain" description="Nucleotide modification associated" evidence="1">
    <location>
        <begin position="3"/>
        <end position="93"/>
    </location>
</feature>
<name>A0ABY5AIR0_9ACTO</name>
<dbReference type="InterPro" id="IPR040613">
    <property type="entry name" value="Nmad4"/>
</dbReference>
<sequence length="95" mass="10361">MHNEKTTMEHLQMATDSYGAVIAYGDFVLASAYRHLGKGKTGNDARVYKLAQQPIPGWGPQARGFIECELDLVAEASELFADAGHAIAWALDHTN</sequence>
<organism evidence="2 3">
    <name type="scientific">Arcanobacterium pinnipediorum</name>
    <dbReference type="NCBI Taxonomy" id="1503041"/>
    <lineage>
        <taxon>Bacteria</taxon>
        <taxon>Bacillati</taxon>
        <taxon>Actinomycetota</taxon>
        <taxon>Actinomycetes</taxon>
        <taxon>Actinomycetales</taxon>
        <taxon>Actinomycetaceae</taxon>
        <taxon>Arcanobacterium</taxon>
    </lineage>
</organism>
<evidence type="ECO:0000259" key="1">
    <source>
        <dbReference type="Pfam" id="PF18756"/>
    </source>
</evidence>
<accession>A0ABY5AIR0</accession>
<dbReference type="RefSeq" id="WP_252673729.1">
    <property type="nucleotide sequence ID" value="NZ_CP099547.1"/>
</dbReference>
<keyword evidence="3" id="KW-1185">Reference proteome</keyword>
<evidence type="ECO:0000313" key="3">
    <source>
        <dbReference type="Proteomes" id="UP001056109"/>
    </source>
</evidence>